<protein>
    <submittedName>
        <fullName evidence="1">Cytoskeleton-associated protein 5</fullName>
    </submittedName>
</protein>
<name>A0A067RS63_ZOONE</name>
<dbReference type="InterPro" id="IPR011989">
    <property type="entry name" value="ARM-like"/>
</dbReference>
<proteinExistence type="predicted"/>
<dbReference type="Proteomes" id="UP000027135">
    <property type="component" value="Unassembled WGS sequence"/>
</dbReference>
<dbReference type="eggNOG" id="KOG1820">
    <property type="taxonomic scope" value="Eukaryota"/>
</dbReference>
<keyword evidence="2" id="KW-1185">Reference proteome</keyword>
<reference evidence="1 2" key="1">
    <citation type="journal article" date="2014" name="Nat. Commun.">
        <title>Molecular traces of alternative social organization in a termite genome.</title>
        <authorList>
            <person name="Terrapon N."/>
            <person name="Li C."/>
            <person name="Robertson H.M."/>
            <person name="Ji L."/>
            <person name="Meng X."/>
            <person name="Booth W."/>
            <person name="Chen Z."/>
            <person name="Childers C.P."/>
            <person name="Glastad K.M."/>
            <person name="Gokhale K."/>
            <person name="Gowin J."/>
            <person name="Gronenberg W."/>
            <person name="Hermansen R.A."/>
            <person name="Hu H."/>
            <person name="Hunt B.G."/>
            <person name="Huylmans A.K."/>
            <person name="Khalil S.M."/>
            <person name="Mitchell R.D."/>
            <person name="Munoz-Torres M.C."/>
            <person name="Mustard J.A."/>
            <person name="Pan H."/>
            <person name="Reese J.T."/>
            <person name="Scharf M.E."/>
            <person name="Sun F."/>
            <person name="Vogel H."/>
            <person name="Xiao J."/>
            <person name="Yang W."/>
            <person name="Yang Z."/>
            <person name="Yang Z."/>
            <person name="Zhou J."/>
            <person name="Zhu J."/>
            <person name="Brent C.S."/>
            <person name="Elsik C.G."/>
            <person name="Goodisman M.A."/>
            <person name="Liberles D.A."/>
            <person name="Roe R.M."/>
            <person name="Vargo E.L."/>
            <person name="Vilcinskas A."/>
            <person name="Wang J."/>
            <person name="Bornberg-Bauer E."/>
            <person name="Korb J."/>
            <person name="Zhang G."/>
            <person name="Liebig J."/>
        </authorList>
    </citation>
    <scope>NUCLEOTIDE SEQUENCE [LARGE SCALE GENOMIC DNA]</scope>
    <source>
        <tissue evidence="1">Whole organism</tissue>
    </source>
</reference>
<accession>A0A067RS63</accession>
<dbReference type="AlphaFoldDB" id="A0A067RS63"/>
<evidence type="ECO:0000313" key="2">
    <source>
        <dbReference type="Proteomes" id="UP000027135"/>
    </source>
</evidence>
<organism evidence="1 2">
    <name type="scientific">Zootermopsis nevadensis</name>
    <name type="common">Dampwood termite</name>
    <dbReference type="NCBI Taxonomy" id="136037"/>
    <lineage>
        <taxon>Eukaryota</taxon>
        <taxon>Metazoa</taxon>
        <taxon>Ecdysozoa</taxon>
        <taxon>Arthropoda</taxon>
        <taxon>Hexapoda</taxon>
        <taxon>Insecta</taxon>
        <taxon>Pterygota</taxon>
        <taxon>Neoptera</taxon>
        <taxon>Polyneoptera</taxon>
        <taxon>Dictyoptera</taxon>
        <taxon>Blattodea</taxon>
        <taxon>Blattoidea</taxon>
        <taxon>Termitoidae</taxon>
        <taxon>Termopsidae</taxon>
        <taxon>Zootermopsis</taxon>
    </lineage>
</organism>
<dbReference type="Gene3D" id="1.25.10.10">
    <property type="entry name" value="Leucine-rich Repeat Variant"/>
    <property type="match status" value="1"/>
</dbReference>
<evidence type="ECO:0000313" key="1">
    <source>
        <dbReference type="EMBL" id="KDR23650.1"/>
    </source>
</evidence>
<dbReference type="EMBL" id="KK852455">
    <property type="protein sequence ID" value="KDR23650.1"/>
    <property type="molecule type" value="Genomic_DNA"/>
</dbReference>
<dbReference type="STRING" id="136037.A0A067RS63"/>
<gene>
    <name evidence="1" type="ORF">L798_11568</name>
</gene>
<sequence length="102" mass="11800">MIEYALKRGSPTLRIELWAWLTEILATLSPRSVPEKKLLAYLPHLYADVRKNAEEAIVPFMIRLGHETMVKTSEELKNVLCILDHLLKTRECKFAHLMSVLL</sequence>
<dbReference type="InParanoid" id="A0A067RS63"/>